<dbReference type="PANTHER" id="PTHR17490">
    <property type="entry name" value="SUA5"/>
    <property type="match status" value="1"/>
</dbReference>
<dbReference type="SUPFAM" id="SSF55821">
    <property type="entry name" value="YrdC/RibB"/>
    <property type="match status" value="1"/>
</dbReference>
<keyword evidence="8" id="KW-0547">Nucleotide-binding</keyword>
<keyword evidence="9" id="KW-0067">ATP-binding</keyword>
<sequence>MGILKCEIWFCMKVSYKKILRDGGVGVLATDTIYGILGQALRPKTVERIYEAKGRNPKKPFIILISSINDLELFKIKLNIETLEFLKKIWPDKVSVILPAGDPIFKYLHRGTKKLAFRMPKNKKLISLVSEISPLVAPSANPEGEKPAGNIQEAKKYFGDKIDFYVSGKTSSKPSTLIEVKRGKVIVLREGDVQIKTKD</sequence>
<feature type="domain" description="YrdC-like" evidence="12">
    <location>
        <begin position="10"/>
        <end position="193"/>
    </location>
</feature>
<organism evidence="13 14">
    <name type="scientific">Candidatus Harrisonbacteria bacterium CG10_big_fil_rev_8_21_14_0_10_40_38</name>
    <dbReference type="NCBI Taxonomy" id="1974583"/>
    <lineage>
        <taxon>Bacteria</taxon>
        <taxon>Candidatus Harrisoniibacteriota</taxon>
    </lineage>
</organism>
<dbReference type="InterPro" id="IPR017945">
    <property type="entry name" value="DHBP_synth_RibB-like_a/b_dom"/>
</dbReference>
<keyword evidence="4" id="KW-0963">Cytoplasm</keyword>
<dbReference type="InterPro" id="IPR050156">
    <property type="entry name" value="TC-AMP_synthase_SUA5"/>
</dbReference>
<dbReference type="GO" id="GO:0003725">
    <property type="term" value="F:double-stranded RNA binding"/>
    <property type="evidence" value="ECO:0007669"/>
    <property type="project" value="InterPro"/>
</dbReference>
<evidence type="ECO:0000256" key="7">
    <source>
        <dbReference type="ARBA" id="ARBA00022695"/>
    </source>
</evidence>
<evidence type="ECO:0000256" key="6">
    <source>
        <dbReference type="ARBA" id="ARBA00022694"/>
    </source>
</evidence>
<dbReference type="PROSITE" id="PS51163">
    <property type="entry name" value="YRDC"/>
    <property type="match status" value="1"/>
</dbReference>
<protein>
    <recommendedName>
        <fullName evidence="10">L-threonylcarbamoyladenylate synthase</fullName>
        <ecNumber evidence="3">2.7.7.87</ecNumber>
    </recommendedName>
    <alternativeName>
        <fullName evidence="10">L-threonylcarbamoyladenylate synthase</fullName>
    </alternativeName>
</protein>
<evidence type="ECO:0000256" key="1">
    <source>
        <dbReference type="ARBA" id="ARBA00004496"/>
    </source>
</evidence>
<dbReference type="GO" id="GO:0005524">
    <property type="term" value="F:ATP binding"/>
    <property type="evidence" value="ECO:0007669"/>
    <property type="project" value="UniProtKB-KW"/>
</dbReference>
<evidence type="ECO:0000256" key="3">
    <source>
        <dbReference type="ARBA" id="ARBA00012584"/>
    </source>
</evidence>
<evidence type="ECO:0000313" key="14">
    <source>
        <dbReference type="Proteomes" id="UP000231157"/>
    </source>
</evidence>
<accession>A0A2H0USR9</accession>
<dbReference type="PANTHER" id="PTHR17490:SF16">
    <property type="entry name" value="THREONYLCARBAMOYL-AMP SYNTHASE"/>
    <property type="match status" value="1"/>
</dbReference>
<dbReference type="Pfam" id="PF01300">
    <property type="entry name" value="Sua5_yciO_yrdC"/>
    <property type="match status" value="1"/>
</dbReference>
<dbReference type="NCBIfam" id="TIGR00057">
    <property type="entry name" value="L-threonylcarbamoyladenylate synthase"/>
    <property type="match status" value="1"/>
</dbReference>
<dbReference type="Proteomes" id="UP000231157">
    <property type="component" value="Unassembled WGS sequence"/>
</dbReference>
<dbReference type="InterPro" id="IPR006070">
    <property type="entry name" value="Sua5-like_dom"/>
</dbReference>
<evidence type="ECO:0000256" key="5">
    <source>
        <dbReference type="ARBA" id="ARBA00022679"/>
    </source>
</evidence>
<evidence type="ECO:0000256" key="10">
    <source>
        <dbReference type="ARBA" id="ARBA00029774"/>
    </source>
</evidence>
<evidence type="ECO:0000256" key="2">
    <source>
        <dbReference type="ARBA" id="ARBA00007663"/>
    </source>
</evidence>
<dbReference type="GO" id="GO:0061710">
    <property type="term" value="F:L-threonylcarbamoyladenylate synthase"/>
    <property type="evidence" value="ECO:0007669"/>
    <property type="project" value="UniProtKB-EC"/>
</dbReference>
<evidence type="ECO:0000256" key="4">
    <source>
        <dbReference type="ARBA" id="ARBA00022490"/>
    </source>
</evidence>
<dbReference type="Gene3D" id="3.90.870.10">
    <property type="entry name" value="DHBP synthase"/>
    <property type="match status" value="1"/>
</dbReference>
<dbReference type="EC" id="2.7.7.87" evidence="3"/>
<evidence type="ECO:0000256" key="9">
    <source>
        <dbReference type="ARBA" id="ARBA00022840"/>
    </source>
</evidence>
<comment type="similarity">
    <text evidence="2">Belongs to the SUA5 family.</text>
</comment>
<evidence type="ECO:0000259" key="12">
    <source>
        <dbReference type="PROSITE" id="PS51163"/>
    </source>
</evidence>
<proteinExistence type="inferred from homology"/>
<dbReference type="GO" id="GO:0006450">
    <property type="term" value="P:regulation of translational fidelity"/>
    <property type="evidence" value="ECO:0007669"/>
    <property type="project" value="TreeGrafter"/>
</dbReference>
<evidence type="ECO:0000313" key="13">
    <source>
        <dbReference type="EMBL" id="PIR89459.1"/>
    </source>
</evidence>
<evidence type="ECO:0000256" key="11">
    <source>
        <dbReference type="ARBA" id="ARBA00048366"/>
    </source>
</evidence>
<dbReference type="GO" id="GO:0008033">
    <property type="term" value="P:tRNA processing"/>
    <property type="evidence" value="ECO:0007669"/>
    <property type="project" value="UniProtKB-KW"/>
</dbReference>
<dbReference type="GO" id="GO:0005737">
    <property type="term" value="C:cytoplasm"/>
    <property type="evidence" value="ECO:0007669"/>
    <property type="project" value="UniProtKB-SubCell"/>
</dbReference>
<keyword evidence="5" id="KW-0808">Transferase</keyword>
<comment type="catalytic activity">
    <reaction evidence="11">
        <text>L-threonine + hydrogencarbonate + ATP = L-threonylcarbamoyladenylate + diphosphate + H2O</text>
        <dbReference type="Rhea" id="RHEA:36407"/>
        <dbReference type="ChEBI" id="CHEBI:15377"/>
        <dbReference type="ChEBI" id="CHEBI:17544"/>
        <dbReference type="ChEBI" id="CHEBI:30616"/>
        <dbReference type="ChEBI" id="CHEBI:33019"/>
        <dbReference type="ChEBI" id="CHEBI:57926"/>
        <dbReference type="ChEBI" id="CHEBI:73682"/>
        <dbReference type="EC" id="2.7.7.87"/>
    </reaction>
</comment>
<reference evidence="14" key="1">
    <citation type="submission" date="2017-09" db="EMBL/GenBank/DDBJ databases">
        <title>Depth-based differentiation of microbial function through sediment-hosted aquifers and enrichment of novel symbionts in the deep terrestrial subsurface.</title>
        <authorList>
            <person name="Probst A.J."/>
            <person name="Ladd B."/>
            <person name="Jarett J.K."/>
            <person name="Geller-Mcgrath D.E."/>
            <person name="Sieber C.M.K."/>
            <person name="Emerson J.B."/>
            <person name="Anantharaman K."/>
            <person name="Thomas B.C."/>
            <person name="Malmstrom R."/>
            <person name="Stieglmeier M."/>
            <person name="Klingl A."/>
            <person name="Woyke T."/>
            <person name="Ryan C.M."/>
            <person name="Banfield J.F."/>
        </authorList>
    </citation>
    <scope>NUCLEOTIDE SEQUENCE [LARGE SCALE GENOMIC DNA]</scope>
</reference>
<keyword evidence="7" id="KW-0548">Nucleotidyltransferase</keyword>
<dbReference type="GO" id="GO:0000049">
    <property type="term" value="F:tRNA binding"/>
    <property type="evidence" value="ECO:0007669"/>
    <property type="project" value="TreeGrafter"/>
</dbReference>
<gene>
    <name evidence="13" type="ORF">COU07_00980</name>
</gene>
<dbReference type="EMBL" id="PFAZ01000001">
    <property type="protein sequence ID" value="PIR89459.1"/>
    <property type="molecule type" value="Genomic_DNA"/>
</dbReference>
<name>A0A2H0USR9_9BACT</name>
<dbReference type="AlphaFoldDB" id="A0A2H0USR9"/>
<comment type="subcellular location">
    <subcellularLocation>
        <location evidence="1">Cytoplasm</location>
    </subcellularLocation>
</comment>
<comment type="caution">
    <text evidence="13">The sequence shown here is derived from an EMBL/GenBank/DDBJ whole genome shotgun (WGS) entry which is preliminary data.</text>
</comment>
<keyword evidence="6" id="KW-0819">tRNA processing</keyword>
<evidence type="ECO:0000256" key="8">
    <source>
        <dbReference type="ARBA" id="ARBA00022741"/>
    </source>
</evidence>